<gene>
    <name evidence="2" type="ORF">GIL414_LOCUS25038</name>
</gene>
<dbReference type="AlphaFoldDB" id="A0A8S2TCD5"/>
<dbReference type="Proteomes" id="UP000681720">
    <property type="component" value="Unassembled WGS sequence"/>
</dbReference>
<feature type="compositionally biased region" description="Low complexity" evidence="1">
    <location>
        <begin position="16"/>
        <end position="26"/>
    </location>
</feature>
<accession>A0A8S2TCD5</accession>
<organism evidence="2 3">
    <name type="scientific">Rotaria magnacalcarata</name>
    <dbReference type="NCBI Taxonomy" id="392030"/>
    <lineage>
        <taxon>Eukaryota</taxon>
        <taxon>Metazoa</taxon>
        <taxon>Spiralia</taxon>
        <taxon>Gnathifera</taxon>
        <taxon>Rotifera</taxon>
        <taxon>Eurotatoria</taxon>
        <taxon>Bdelloidea</taxon>
        <taxon>Philodinida</taxon>
        <taxon>Philodinidae</taxon>
        <taxon>Rotaria</taxon>
    </lineage>
</organism>
<sequence length="26" mass="3106">MVDFSRYPGDPRLSKQGQQQQQQQQQ</sequence>
<name>A0A8S2TCD5_9BILA</name>
<proteinExistence type="predicted"/>
<comment type="caution">
    <text evidence="2">The sequence shown here is derived from an EMBL/GenBank/DDBJ whole genome shotgun (WGS) entry which is preliminary data.</text>
</comment>
<evidence type="ECO:0000256" key="1">
    <source>
        <dbReference type="SAM" id="MobiDB-lite"/>
    </source>
</evidence>
<feature type="region of interest" description="Disordered" evidence="1">
    <location>
        <begin position="1"/>
        <end position="26"/>
    </location>
</feature>
<feature type="non-terminal residue" evidence="2">
    <location>
        <position position="26"/>
    </location>
</feature>
<evidence type="ECO:0000313" key="3">
    <source>
        <dbReference type="Proteomes" id="UP000681720"/>
    </source>
</evidence>
<evidence type="ECO:0000313" key="2">
    <source>
        <dbReference type="EMBL" id="CAF4282450.1"/>
    </source>
</evidence>
<reference evidence="2" key="1">
    <citation type="submission" date="2021-02" db="EMBL/GenBank/DDBJ databases">
        <authorList>
            <person name="Nowell W R."/>
        </authorList>
    </citation>
    <scope>NUCLEOTIDE SEQUENCE</scope>
</reference>
<protein>
    <submittedName>
        <fullName evidence="2">Uncharacterized protein</fullName>
    </submittedName>
</protein>
<dbReference type="EMBL" id="CAJOBJ010032805">
    <property type="protein sequence ID" value="CAF4282450.1"/>
    <property type="molecule type" value="Genomic_DNA"/>
</dbReference>